<proteinExistence type="predicted"/>
<feature type="region of interest" description="Disordered" evidence="1">
    <location>
        <begin position="1"/>
        <end position="52"/>
    </location>
</feature>
<organism evidence="2 3">
    <name type="scientific">Trifolium medium</name>
    <dbReference type="NCBI Taxonomy" id="97028"/>
    <lineage>
        <taxon>Eukaryota</taxon>
        <taxon>Viridiplantae</taxon>
        <taxon>Streptophyta</taxon>
        <taxon>Embryophyta</taxon>
        <taxon>Tracheophyta</taxon>
        <taxon>Spermatophyta</taxon>
        <taxon>Magnoliopsida</taxon>
        <taxon>eudicotyledons</taxon>
        <taxon>Gunneridae</taxon>
        <taxon>Pentapetalae</taxon>
        <taxon>rosids</taxon>
        <taxon>fabids</taxon>
        <taxon>Fabales</taxon>
        <taxon>Fabaceae</taxon>
        <taxon>Papilionoideae</taxon>
        <taxon>50 kb inversion clade</taxon>
        <taxon>NPAAA clade</taxon>
        <taxon>Hologalegina</taxon>
        <taxon>IRL clade</taxon>
        <taxon>Trifolieae</taxon>
        <taxon>Trifolium</taxon>
    </lineage>
</organism>
<feature type="non-terminal residue" evidence="2">
    <location>
        <position position="1"/>
    </location>
</feature>
<sequence length="52" mass="6092">ESDKEKVIKKPRTQKKKAPNTVRKLVIQEEDDEATDEEPLQVKRKITKSDKD</sequence>
<accession>A0A392S168</accession>
<comment type="caution">
    <text evidence="2">The sequence shown here is derived from an EMBL/GenBank/DDBJ whole genome shotgun (WGS) entry which is preliminary data.</text>
</comment>
<protein>
    <submittedName>
        <fullName evidence="2">Uncharacterized protein</fullName>
    </submittedName>
</protein>
<feature type="compositionally biased region" description="Basic residues" evidence="1">
    <location>
        <begin position="9"/>
        <end position="18"/>
    </location>
</feature>
<evidence type="ECO:0000256" key="1">
    <source>
        <dbReference type="SAM" id="MobiDB-lite"/>
    </source>
</evidence>
<name>A0A392S168_9FABA</name>
<dbReference type="EMBL" id="LXQA010293862">
    <property type="protein sequence ID" value="MCI41576.1"/>
    <property type="molecule type" value="Genomic_DNA"/>
</dbReference>
<dbReference type="AlphaFoldDB" id="A0A392S168"/>
<feature type="compositionally biased region" description="Acidic residues" evidence="1">
    <location>
        <begin position="28"/>
        <end position="39"/>
    </location>
</feature>
<reference evidence="2 3" key="1">
    <citation type="journal article" date="2018" name="Front. Plant Sci.">
        <title>Red Clover (Trifolium pratense) and Zigzag Clover (T. medium) - A Picture of Genomic Similarities and Differences.</title>
        <authorList>
            <person name="Dluhosova J."/>
            <person name="Istvanek J."/>
            <person name="Nedelnik J."/>
            <person name="Repkova J."/>
        </authorList>
    </citation>
    <scope>NUCLEOTIDE SEQUENCE [LARGE SCALE GENOMIC DNA]</scope>
    <source>
        <strain evidence="3">cv. 10/8</strain>
        <tissue evidence="2">Leaf</tissue>
    </source>
</reference>
<evidence type="ECO:0000313" key="3">
    <source>
        <dbReference type="Proteomes" id="UP000265520"/>
    </source>
</evidence>
<dbReference type="Proteomes" id="UP000265520">
    <property type="component" value="Unassembled WGS sequence"/>
</dbReference>
<keyword evidence="3" id="KW-1185">Reference proteome</keyword>
<evidence type="ECO:0000313" key="2">
    <source>
        <dbReference type="EMBL" id="MCI41576.1"/>
    </source>
</evidence>